<organism evidence="10 11">
    <name type="scientific">Shimia marina</name>
    <dbReference type="NCBI Taxonomy" id="321267"/>
    <lineage>
        <taxon>Bacteria</taxon>
        <taxon>Pseudomonadati</taxon>
        <taxon>Pseudomonadota</taxon>
        <taxon>Alphaproteobacteria</taxon>
        <taxon>Rhodobacterales</taxon>
        <taxon>Roseobacteraceae</taxon>
    </lineage>
</organism>
<reference evidence="10 11" key="1">
    <citation type="submission" date="2015-09" db="EMBL/GenBank/DDBJ databases">
        <authorList>
            <consortium name="Swine Surveillance"/>
        </authorList>
    </citation>
    <scope>NUCLEOTIDE SEQUENCE [LARGE SCALE GENOMIC DNA]</scope>
    <source>
        <strain evidence="10 11">CECT 7688</strain>
    </source>
</reference>
<dbReference type="InterPro" id="IPR006685">
    <property type="entry name" value="MscS_channel_2nd"/>
</dbReference>
<dbReference type="Pfam" id="PF21082">
    <property type="entry name" value="MS_channel_3rd"/>
    <property type="match status" value="1"/>
</dbReference>
<feature type="transmembrane region" description="Helical" evidence="7">
    <location>
        <begin position="239"/>
        <end position="259"/>
    </location>
</feature>
<dbReference type="InterPro" id="IPR011014">
    <property type="entry name" value="MscS_channel_TM-2"/>
</dbReference>
<dbReference type="InterPro" id="IPR010920">
    <property type="entry name" value="LSM_dom_sf"/>
</dbReference>
<feature type="transmembrane region" description="Helical" evidence="7">
    <location>
        <begin position="101"/>
        <end position="125"/>
    </location>
</feature>
<accession>A0A0P1EKP4</accession>
<keyword evidence="11" id="KW-1185">Reference proteome</keyword>
<dbReference type="SUPFAM" id="SSF50182">
    <property type="entry name" value="Sm-like ribonucleoproteins"/>
    <property type="match status" value="1"/>
</dbReference>
<feature type="transmembrane region" description="Helical" evidence="7">
    <location>
        <begin position="137"/>
        <end position="154"/>
    </location>
</feature>
<dbReference type="PANTHER" id="PTHR30347">
    <property type="entry name" value="POTASSIUM CHANNEL RELATED"/>
    <property type="match status" value="1"/>
</dbReference>
<feature type="transmembrane region" description="Helical" evidence="7">
    <location>
        <begin position="216"/>
        <end position="233"/>
    </location>
</feature>
<comment type="similarity">
    <text evidence="2">Belongs to the MscS (TC 1.A.23) family.</text>
</comment>
<sequence length="439" mass="48198">MDPNTFLDDALVQGERLWGLAAGWLLSPAAWSQFALLIIAYFAAVYTSRKLRPLLDRLLTPPAAQDSYVARMRRFVALFLPLLLPLLAYVFTGVGESVTRSIFGSGAVIAFGKRLFLFLAVRILVKEIISDPIMKVLGRYILVPVAALYAFGLLEAVMDYLDATVVPLGNLSFSVLFAIRFVLVAGAIFWLGRWSNDQSSQFIKKQEDMRPAMRELIAKTLEIGIFGIAFLLVMNIMGISLTSLAVLTGVIGVGLGFGLQKIASNFISGVILLLEGQATVGDYVELDGGEAGTIIKMTARATILETYDGRWIVVPNEDFITTRVVNYSDSGSANRYEAPFSVSYDTDINKVPDIIEAAVAKHPGVLTTPFPPDCELRRFGESGVEFAVEFWVEGIDDGKNKFTSDVLFLIWNALKAEGITIPYPHRVVELKTPLPEQPA</sequence>
<dbReference type="STRING" id="321267.SHM7688_00500"/>
<evidence type="ECO:0000259" key="8">
    <source>
        <dbReference type="Pfam" id="PF00924"/>
    </source>
</evidence>
<evidence type="ECO:0000256" key="7">
    <source>
        <dbReference type="SAM" id="Phobius"/>
    </source>
</evidence>
<evidence type="ECO:0000256" key="6">
    <source>
        <dbReference type="ARBA" id="ARBA00023136"/>
    </source>
</evidence>
<gene>
    <name evidence="10" type="primary">kefA_1</name>
    <name evidence="10" type="ORF">SHM7688_00500</name>
</gene>
<evidence type="ECO:0000259" key="9">
    <source>
        <dbReference type="Pfam" id="PF21082"/>
    </source>
</evidence>
<dbReference type="Gene3D" id="1.10.287.1260">
    <property type="match status" value="1"/>
</dbReference>
<feature type="transmembrane region" description="Helical" evidence="7">
    <location>
        <begin position="174"/>
        <end position="195"/>
    </location>
</feature>
<dbReference type="SUPFAM" id="SSF82861">
    <property type="entry name" value="Mechanosensitive channel protein MscS (YggB), transmembrane region"/>
    <property type="match status" value="1"/>
</dbReference>
<dbReference type="EMBL" id="CYPW01000006">
    <property type="protein sequence ID" value="CUH51067.1"/>
    <property type="molecule type" value="Genomic_DNA"/>
</dbReference>
<dbReference type="Proteomes" id="UP000054823">
    <property type="component" value="Unassembled WGS sequence"/>
</dbReference>
<evidence type="ECO:0000313" key="10">
    <source>
        <dbReference type="EMBL" id="CUH51067.1"/>
    </source>
</evidence>
<name>A0A0P1EKP4_9RHOB</name>
<feature type="transmembrane region" description="Helical" evidence="7">
    <location>
        <begin position="75"/>
        <end position="95"/>
    </location>
</feature>
<evidence type="ECO:0000256" key="4">
    <source>
        <dbReference type="ARBA" id="ARBA00022692"/>
    </source>
</evidence>
<dbReference type="Pfam" id="PF00924">
    <property type="entry name" value="MS_channel_2nd"/>
    <property type="match status" value="1"/>
</dbReference>
<keyword evidence="6 7" id="KW-0472">Membrane</keyword>
<dbReference type="InterPro" id="IPR011066">
    <property type="entry name" value="MscS_channel_C_sf"/>
</dbReference>
<feature type="domain" description="Mechanosensitive ion channel MscS C-terminal" evidence="9">
    <location>
        <begin position="338"/>
        <end position="421"/>
    </location>
</feature>
<dbReference type="Gene3D" id="2.30.30.60">
    <property type="match status" value="1"/>
</dbReference>
<dbReference type="OrthoDB" id="9799209at2"/>
<feature type="domain" description="Mechanosensitive ion channel MscS" evidence="8">
    <location>
        <begin position="262"/>
        <end position="328"/>
    </location>
</feature>
<feature type="transmembrane region" description="Helical" evidence="7">
    <location>
        <begin position="20"/>
        <end position="44"/>
    </location>
</feature>
<keyword evidence="5 7" id="KW-1133">Transmembrane helix</keyword>
<evidence type="ECO:0000256" key="2">
    <source>
        <dbReference type="ARBA" id="ARBA00008017"/>
    </source>
</evidence>
<evidence type="ECO:0000256" key="3">
    <source>
        <dbReference type="ARBA" id="ARBA00022475"/>
    </source>
</evidence>
<dbReference type="InterPro" id="IPR052702">
    <property type="entry name" value="MscS-like_channel"/>
</dbReference>
<evidence type="ECO:0000256" key="1">
    <source>
        <dbReference type="ARBA" id="ARBA00004651"/>
    </source>
</evidence>
<dbReference type="InterPro" id="IPR023408">
    <property type="entry name" value="MscS_beta-dom_sf"/>
</dbReference>
<dbReference type="RefSeq" id="WP_058238437.1">
    <property type="nucleotide sequence ID" value="NZ_CYPW01000006.1"/>
</dbReference>
<dbReference type="GO" id="GO:0005886">
    <property type="term" value="C:plasma membrane"/>
    <property type="evidence" value="ECO:0007669"/>
    <property type="project" value="UniProtKB-SubCell"/>
</dbReference>
<dbReference type="AlphaFoldDB" id="A0A0P1EKP4"/>
<proteinExistence type="inferred from homology"/>
<dbReference type="InterPro" id="IPR049278">
    <property type="entry name" value="MS_channel_C"/>
</dbReference>
<keyword evidence="4 7" id="KW-0812">Transmembrane</keyword>
<evidence type="ECO:0000256" key="5">
    <source>
        <dbReference type="ARBA" id="ARBA00022989"/>
    </source>
</evidence>
<dbReference type="PANTHER" id="PTHR30347:SF1">
    <property type="entry name" value="MECHANOSENSITIVE CHANNEL MSCK"/>
    <property type="match status" value="1"/>
</dbReference>
<dbReference type="Gene3D" id="3.30.70.100">
    <property type="match status" value="1"/>
</dbReference>
<evidence type="ECO:0000313" key="11">
    <source>
        <dbReference type="Proteomes" id="UP000054823"/>
    </source>
</evidence>
<comment type="subcellular location">
    <subcellularLocation>
        <location evidence="1">Cell membrane</location>
        <topology evidence="1">Multi-pass membrane protein</topology>
    </subcellularLocation>
</comment>
<dbReference type="SUPFAM" id="SSF82689">
    <property type="entry name" value="Mechanosensitive channel protein MscS (YggB), C-terminal domain"/>
    <property type="match status" value="1"/>
</dbReference>
<keyword evidence="3" id="KW-1003">Cell membrane</keyword>
<protein>
    <submittedName>
        <fullName evidence="10">Potassium efflux system KefA</fullName>
    </submittedName>
</protein>
<dbReference type="GO" id="GO:0008381">
    <property type="term" value="F:mechanosensitive monoatomic ion channel activity"/>
    <property type="evidence" value="ECO:0007669"/>
    <property type="project" value="UniProtKB-ARBA"/>
</dbReference>